<evidence type="ECO:0000256" key="5">
    <source>
        <dbReference type="ARBA" id="ARBA00032897"/>
    </source>
</evidence>
<comment type="caution">
    <text evidence="9">The sequence shown here is derived from an EMBL/GenBank/DDBJ whole genome shotgun (WGS) entry which is preliminary data.</text>
</comment>
<dbReference type="AlphaFoldDB" id="A0A923E6W0"/>
<comment type="similarity">
    <text evidence="1">Belongs to the zeta toxin family.</text>
</comment>
<evidence type="ECO:0000256" key="6">
    <source>
        <dbReference type="ARBA" id="ARBA00048178"/>
    </source>
</evidence>
<evidence type="ECO:0000259" key="8">
    <source>
        <dbReference type="Pfam" id="PF06414"/>
    </source>
</evidence>
<dbReference type="GO" id="GO:0016301">
    <property type="term" value="F:kinase activity"/>
    <property type="evidence" value="ECO:0007669"/>
    <property type="project" value="InterPro"/>
</dbReference>
<dbReference type="EMBL" id="JACHMK010000001">
    <property type="protein sequence ID" value="MBB6335442.1"/>
    <property type="molecule type" value="Genomic_DNA"/>
</dbReference>
<gene>
    <name evidence="9" type="ORF">HD592_002007</name>
</gene>
<dbReference type="InterPro" id="IPR027417">
    <property type="entry name" value="P-loop_NTPase"/>
</dbReference>
<feature type="compositionally biased region" description="Basic and acidic residues" evidence="7">
    <location>
        <begin position="342"/>
        <end position="351"/>
    </location>
</feature>
<evidence type="ECO:0000313" key="10">
    <source>
        <dbReference type="Proteomes" id="UP000617426"/>
    </source>
</evidence>
<evidence type="ECO:0000256" key="7">
    <source>
        <dbReference type="SAM" id="MobiDB-lite"/>
    </source>
</evidence>
<proteinExistence type="inferred from homology"/>
<feature type="domain" description="Zeta toxin" evidence="8">
    <location>
        <begin position="34"/>
        <end position="214"/>
    </location>
</feature>
<accession>A0A923E6W0</accession>
<organism evidence="9 10">
    <name type="scientific">Schaalia hyovaginalis</name>
    <dbReference type="NCBI Taxonomy" id="29316"/>
    <lineage>
        <taxon>Bacteria</taxon>
        <taxon>Bacillati</taxon>
        <taxon>Actinomycetota</taxon>
        <taxon>Actinomycetes</taxon>
        <taxon>Actinomycetales</taxon>
        <taxon>Actinomycetaceae</taxon>
        <taxon>Schaalia</taxon>
    </lineage>
</organism>
<evidence type="ECO:0000256" key="1">
    <source>
        <dbReference type="ARBA" id="ARBA00009104"/>
    </source>
</evidence>
<dbReference type="RefSeq" id="WP_184453802.1">
    <property type="nucleotide sequence ID" value="NZ_JACHMK010000001.1"/>
</dbReference>
<evidence type="ECO:0000256" key="3">
    <source>
        <dbReference type="ARBA" id="ARBA00022741"/>
    </source>
</evidence>
<dbReference type="InterPro" id="IPR010488">
    <property type="entry name" value="Zeta_toxin_domain"/>
</dbReference>
<evidence type="ECO:0000256" key="2">
    <source>
        <dbReference type="ARBA" id="ARBA00011963"/>
    </source>
</evidence>
<evidence type="ECO:0000313" key="9">
    <source>
        <dbReference type="EMBL" id="MBB6335442.1"/>
    </source>
</evidence>
<dbReference type="Proteomes" id="UP000617426">
    <property type="component" value="Unassembled WGS sequence"/>
</dbReference>
<keyword evidence="10" id="KW-1185">Reference proteome</keyword>
<evidence type="ECO:0000256" key="4">
    <source>
        <dbReference type="ARBA" id="ARBA00022840"/>
    </source>
</evidence>
<keyword evidence="4" id="KW-0067">ATP-binding</keyword>
<dbReference type="SUPFAM" id="SSF52540">
    <property type="entry name" value="P-loop containing nucleoside triphosphate hydrolases"/>
    <property type="match status" value="1"/>
</dbReference>
<reference evidence="9" key="1">
    <citation type="submission" date="2020-08" db="EMBL/GenBank/DDBJ databases">
        <title>Sequencing the genomes of 1000 actinobacteria strains.</title>
        <authorList>
            <person name="Klenk H.-P."/>
        </authorList>
    </citation>
    <scope>NUCLEOTIDE SEQUENCE</scope>
    <source>
        <strain evidence="9">DSM 10695</strain>
    </source>
</reference>
<feature type="compositionally biased region" description="Polar residues" evidence="7">
    <location>
        <begin position="329"/>
        <end position="339"/>
    </location>
</feature>
<protein>
    <recommendedName>
        <fullName evidence="5">UDP-N-acetylglucosamine kinase</fullName>
        <ecNumber evidence="2">2.7.1.176</ecNumber>
    </recommendedName>
    <alternativeName>
        <fullName evidence="5">UDP-N-acetylglucosamine kinase</fullName>
    </alternativeName>
</protein>
<dbReference type="GO" id="GO:0005524">
    <property type="term" value="F:ATP binding"/>
    <property type="evidence" value="ECO:0007669"/>
    <property type="project" value="UniProtKB-KW"/>
</dbReference>
<feature type="region of interest" description="Disordered" evidence="7">
    <location>
        <begin position="322"/>
        <end position="351"/>
    </location>
</feature>
<dbReference type="Pfam" id="PF06414">
    <property type="entry name" value="Zeta_toxin"/>
    <property type="match status" value="1"/>
</dbReference>
<name>A0A923E6W0_9ACTO</name>
<dbReference type="EC" id="2.7.1.176" evidence="2"/>
<keyword evidence="3" id="KW-0547">Nucleotide-binding</keyword>
<sequence>MTSELSARVLRERFETRIVPYLDDLREQARDDSSWPPVLVYTGGQPGAGKSRANERAAQARPSLVPIIGDDLRQFHPAYAQIMRDDPASMPERTAHASGQWIAMSARYLRERRADVLIETTLRSPEAMASTIASFREAGYVVEMRMVAVPEEVSRLATIERYAGQVTSTGVGRWTPSDMHDEAYAAAPHTVECLISSGAVDRFVLEDRAGRVLVDSTYFGLRDAQLSEAGRSAAEEFTSQRSVDTLDTPSALAWMQQARRQLEFVRHLDHPDTDLIATLTRSLTVDAPVIAGRAYRDDPNRAGDELDFLRIAARMFTLPHTQAPKDVPSLQSPTNSPALRSTEGRTHGRQV</sequence>
<dbReference type="Gene3D" id="3.40.50.300">
    <property type="entry name" value="P-loop containing nucleotide triphosphate hydrolases"/>
    <property type="match status" value="1"/>
</dbReference>
<comment type="catalytic activity">
    <reaction evidence="6">
        <text>UDP-N-acetyl-alpha-D-glucosamine + ATP = UDP-N-acetyl-alpha-D-glucosamine 3'-phosphate + ADP + H(+)</text>
        <dbReference type="Rhea" id="RHEA:32671"/>
        <dbReference type="ChEBI" id="CHEBI:15378"/>
        <dbReference type="ChEBI" id="CHEBI:30616"/>
        <dbReference type="ChEBI" id="CHEBI:57705"/>
        <dbReference type="ChEBI" id="CHEBI:64353"/>
        <dbReference type="ChEBI" id="CHEBI:456216"/>
        <dbReference type="EC" id="2.7.1.176"/>
    </reaction>
</comment>